<dbReference type="GO" id="GO:0006623">
    <property type="term" value="P:protein targeting to vacuole"/>
    <property type="evidence" value="ECO:0007669"/>
    <property type="project" value="TreeGrafter"/>
</dbReference>
<dbReference type="EMBL" id="JACGCM010002021">
    <property type="protein sequence ID" value="KAF6145935.1"/>
    <property type="molecule type" value="Genomic_DNA"/>
</dbReference>
<reference evidence="2 3" key="1">
    <citation type="journal article" date="2020" name="IScience">
        <title>Genome Sequencing of the Endangered Kingdonia uniflora (Circaeasteraceae, Ranunculales) Reveals Potential Mechanisms of Evolutionary Specialization.</title>
        <authorList>
            <person name="Sun Y."/>
            <person name="Deng T."/>
            <person name="Zhang A."/>
            <person name="Moore M.J."/>
            <person name="Landis J.B."/>
            <person name="Lin N."/>
            <person name="Zhang H."/>
            <person name="Zhang X."/>
            <person name="Huang J."/>
            <person name="Zhang X."/>
            <person name="Sun H."/>
            <person name="Wang H."/>
        </authorList>
    </citation>
    <scope>NUCLEOTIDE SEQUENCE [LARGE SCALE GENOMIC DNA]</scope>
    <source>
        <strain evidence="2">TB1705</strain>
        <tissue evidence="2">Leaf</tissue>
    </source>
</reference>
<dbReference type="PANTHER" id="PTHR16166">
    <property type="entry name" value="VACUOLAR PROTEIN SORTING-ASSOCIATED PROTEIN VPS13"/>
    <property type="match status" value="1"/>
</dbReference>
<proteinExistence type="predicted"/>
<evidence type="ECO:0000313" key="2">
    <source>
        <dbReference type="EMBL" id="KAF6145935.1"/>
    </source>
</evidence>
<dbReference type="InterPro" id="IPR009543">
    <property type="entry name" value="VPS13_VAB"/>
</dbReference>
<protein>
    <recommendedName>
        <fullName evidence="1">Vacuolar protein sorting-associated protein 13 VPS13 adaptor binding domain-containing protein</fullName>
    </recommendedName>
</protein>
<sequence length="883" mass="98551">MIRKSKFSAPLNSYVLTDVSLKSTAQLNLNVTEPLIEIMFRANELIKDMWGQAAADDLPASWRFLGPVDNVYSRRYAPYTLLNETSLPLLFQVYRGFVNVDDYDIPVLEEGNIVQPGSSVPIYVYETPEEEVFRFRPPQSSDNLNEKKSNGVAHYMISIELDGTSGPSIPISMDIVGLSYFEVNFSKASEKLEVNKDEDASKYSRKFQEKSIDDSKRGYVVPVVFDVSIQRYTKLIRLYSTVILLNATSVPLELRFDIPFGVSPKVLGPIHPGQEFALPVHLAEAGRMRWRPLGDSFLWSEAHMLSNLLSQENRIGFLRSFVCYPSHPSSDPFRCCISVQHIHFPSSSLINLERSEKCLIHYVTLTTPLMVRNYLPSKESFVTVESGGVSRSIILPEVERVSVFHIDSTHDLGITFNINGFKPSSSKFSRVETFTTTARFNDGKFFSSETLALYPDSSKGPIYVTLEKVMDASCGAREISISVPFLLYNCTGLPLTVVDSGNEVDGKKFCTVVSCYSLFGSEQLLARKHGLGLVSAEQKLSASPFGIHNLSNSFANHNPISVQDSFNLYSSRSLSNLNRVCTSNQLCFSDKGVKDSKILENDNRKAIACMYSPHPSSSSSELMVRLNMCLPEHISDNFTSSSWSRPFFLVPASGSASVVVPKAHTSGAFILSVTSSPIIGPFSGTTRAVSFQPRYVISNACSKDLCYKQKGTDSVLLLGTGQHSHLHWDDTTRELLVSLRFNEPGWLWSGSFFPDHLGDTQVKMRNYVCDSLNMIRVEVQNADVSIRGEKVVGSAHGNSGTNLILLSDDTSGFMPYRIDNFSKERLRIYQKSCETCETIVHSYTSCPYAWDEPCYPHRLVIELLLTSLKSKAPDFRVLNSGEK</sequence>
<organism evidence="2 3">
    <name type="scientific">Kingdonia uniflora</name>
    <dbReference type="NCBI Taxonomy" id="39325"/>
    <lineage>
        <taxon>Eukaryota</taxon>
        <taxon>Viridiplantae</taxon>
        <taxon>Streptophyta</taxon>
        <taxon>Embryophyta</taxon>
        <taxon>Tracheophyta</taxon>
        <taxon>Spermatophyta</taxon>
        <taxon>Magnoliopsida</taxon>
        <taxon>Ranunculales</taxon>
        <taxon>Circaeasteraceae</taxon>
        <taxon>Kingdonia</taxon>
    </lineage>
</organism>
<evidence type="ECO:0000259" key="1">
    <source>
        <dbReference type="Pfam" id="PF25036"/>
    </source>
</evidence>
<keyword evidence="3" id="KW-1185">Reference proteome</keyword>
<name>A0A7J7LTF6_9MAGN</name>
<comment type="caution">
    <text evidence="2">The sequence shown here is derived from an EMBL/GenBank/DDBJ whole genome shotgun (WGS) entry which is preliminary data.</text>
</comment>
<gene>
    <name evidence="2" type="ORF">GIB67_007954</name>
</gene>
<dbReference type="GO" id="GO:0045053">
    <property type="term" value="P:protein retention in Golgi apparatus"/>
    <property type="evidence" value="ECO:0007669"/>
    <property type="project" value="TreeGrafter"/>
</dbReference>
<feature type="domain" description="Vacuolar protein sorting-associated protein 13 VPS13 adaptor binding" evidence="1">
    <location>
        <begin position="219"/>
        <end position="502"/>
    </location>
</feature>
<dbReference type="AlphaFoldDB" id="A0A7J7LTF6"/>
<dbReference type="Pfam" id="PF25036">
    <property type="entry name" value="VPS13_VAB"/>
    <property type="match status" value="2"/>
</dbReference>
<dbReference type="OrthoDB" id="428159at2759"/>
<dbReference type="InterPro" id="IPR026847">
    <property type="entry name" value="VPS13"/>
</dbReference>
<dbReference type="Proteomes" id="UP000541444">
    <property type="component" value="Unassembled WGS sequence"/>
</dbReference>
<dbReference type="PANTHER" id="PTHR16166:SF143">
    <property type="entry name" value="PROTEIN SORTING-ASSOCIATED PROTEIN, PUTATIVE (DUF1162)-RELATED"/>
    <property type="match status" value="1"/>
</dbReference>
<evidence type="ECO:0000313" key="3">
    <source>
        <dbReference type="Proteomes" id="UP000541444"/>
    </source>
</evidence>
<feature type="domain" description="Vacuolar protein sorting-associated protein 13 VPS13 adaptor binding" evidence="1">
    <location>
        <begin position="588"/>
        <end position="854"/>
    </location>
</feature>
<accession>A0A7J7LTF6</accession>